<evidence type="ECO:0008006" key="4">
    <source>
        <dbReference type="Google" id="ProtNLM"/>
    </source>
</evidence>
<name>A0AAD5M8T4_PYTIN</name>
<proteinExistence type="predicted"/>
<feature type="compositionally biased region" description="Acidic residues" evidence="1">
    <location>
        <begin position="222"/>
        <end position="235"/>
    </location>
</feature>
<protein>
    <recommendedName>
        <fullName evidence="4">Surfeit locus protein 2</fullName>
    </recommendedName>
</protein>
<evidence type="ECO:0000313" key="2">
    <source>
        <dbReference type="EMBL" id="KAJ0408843.1"/>
    </source>
</evidence>
<organism evidence="2 3">
    <name type="scientific">Pythium insidiosum</name>
    <name type="common">Pythiosis disease agent</name>
    <dbReference type="NCBI Taxonomy" id="114742"/>
    <lineage>
        <taxon>Eukaryota</taxon>
        <taxon>Sar</taxon>
        <taxon>Stramenopiles</taxon>
        <taxon>Oomycota</taxon>
        <taxon>Peronosporomycetes</taxon>
        <taxon>Pythiales</taxon>
        <taxon>Pythiaceae</taxon>
        <taxon>Pythium</taxon>
    </lineage>
</organism>
<accession>A0AAD5M8T4</accession>
<dbReference type="PANTHER" id="PTHR34348:SF1">
    <property type="entry name" value="SURFEIT LOCUS PROTEIN 2"/>
    <property type="match status" value="1"/>
</dbReference>
<reference evidence="2" key="1">
    <citation type="submission" date="2021-12" db="EMBL/GenBank/DDBJ databases">
        <title>Prjna785345.</title>
        <authorList>
            <person name="Rujirawat T."/>
            <person name="Krajaejun T."/>
        </authorList>
    </citation>
    <scope>NUCLEOTIDE SEQUENCE</scope>
    <source>
        <strain evidence="2">Pi057C3</strain>
    </source>
</reference>
<keyword evidence="3" id="KW-1185">Reference proteome</keyword>
<evidence type="ECO:0000256" key="1">
    <source>
        <dbReference type="SAM" id="MobiDB-lite"/>
    </source>
</evidence>
<dbReference type="EMBL" id="JAKCXM010000008">
    <property type="protein sequence ID" value="KAJ0408843.1"/>
    <property type="molecule type" value="Genomic_DNA"/>
</dbReference>
<dbReference type="AlphaFoldDB" id="A0AAD5M8T4"/>
<gene>
    <name evidence="2" type="ORF">P43SY_000739</name>
</gene>
<dbReference type="Pfam" id="PF05477">
    <property type="entry name" value="SURF2"/>
    <property type="match status" value="1"/>
</dbReference>
<evidence type="ECO:0000313" key="3">
    <source>
        <dbReference type="Proteomes" id="UP001209570"/>
    </source>
</evidence>
<dbReference type="PANTHER" id="PTHR34348">
    <property type="entry name" value="SURFEIT LOCUS PROTEIN 2"/>
    <property type="match status" value="1"/>
</dbReference>
<feature type="region of interest" description="Disordered" evidence="1">
    <location>
        <begin position="144"/>
        <end position="271"/>
    </location>
</feature>
<dbReference type="Proteomes" id="UP001209570">
    <property type="component" value="Unassembled WGS sequence"/>
</dbReference>
<sequence length="271" mass="31479">MMAVDDDVKALLAEHSYLQLVETGEGEQKRVRVRCDLLQHEMLPRKDVIEAYLKSKKFVKAKEWYCYDYSQYEPYIVAHRRKPKCLYCNVTNTVLNRIPAEVEKHVNGKRFKRLKDQVKFETRATEDDDAADTFDANAFEFEHQQLIYSDDEEEADGKGGRGEDDEEDEDDDAEEEDEDEEDEEDDIMADFRPKEGDDEEEDEHIKAAVARITQKKRKSPAADDDEEEEEEEEEAEAKPTPAKKAKKASKPATNAPRKERRQPRKRSKAGQ</sequence>
<feature type="compositionally biased region" description="Basic residues" evidence="1">
    <location>
        <begin position="258"/>
        <end position="271"/>
    </location>
</feature>
<comment type="caution">
    <text evidence="2">The sequence shown here is derived from an EMBL/GenBank/DDBJ whole genome shotgun (WGS) entry which is preliminary data.</text>
</comment>
<feature type="compositionally biased region" description="Acidic residues" evidence="1">
    <location>
        <begin position="163"/>
        <end position="188"/>
    </location>
</feature>
<dbReference type="InterPro" id="IPR008833">
    <property type="entry name" value="Surf2"/>
</dbReference>